<dbReference type="SUPFAM" id="SSF52096">
    <property type="entry name" value="ClpP/crotonase"/>
    <property type="match status" value="1"/>
</dbReference>
<dbReference type="Gene3D" id="3.90.226.10">
    <property type="entry name" value="2-enoyl-CoA Hydratase, Chain A, domain 1"/>
    <property type="match status" value="1"/>
</dbReference>
<proteinExistence type="predicted"/>
<dbReference type="EMBL" id="SHAH01000011">
    <property type="protein sequence ID" value="RZO77836.1"/>
    <property type="molecule type" value="Genomic_DNA"/>
</dbReference>
<feature type="non-terminal residue" evidence="1">
    <location>
        <position position="71"/>
    </location>
</feature>
<gene>
    <name evidence="1" type="ORF">EVA69_01420</name>
</gene>
<reference evidence="1 2" key="1">
    <citation type="submission" date="2019-02" db="EMBL/GenBank/DDBJ databases">
        <title>Prokaryotic population dynamics and viral predation in marine succession experiment using metagenomics: the confinement effect.</title>
        <authorList>
            <person name="Haro-Moreno J.M."/>
            <person name="Rodriguez-Valera F."/>
            <person name="Lopez-Perez M."/>
        </authorList>
    </citation>
    <scope>NUCLEOTIDE SEQUENCE [LARGE SCALE GENOMIC DNA]</scope>
    <source>
        <strain evidence="1">MED-G158</strain>
    </source>
</reference>
<accession>A0A520S5T0</accession>
<dbReference type="InterPro" id="IPR001753">
    <property type="entry name" value="Enoyl-CoA_hydra/iso"/>
</dbReference>
<name>A0A520S5T0_9GAMM</name>
<dbReference type="GO" id="GO:0003824">
    <property type="term" value="F:catalytic activity"/>
    <property type="evidence" value="ECO:0007669"/>
    <property type="project" value="UniProtKB-ARBA"/>
</dbReference>
<dbReference type="AlphaFoldDB" id="A0A520S5T0"/>
<dbReference type="Pfam" id="PF00378">
    <property type="entry name" value="ECH_1"/>
    <property type="match status" value="1"/>
</dbReference>
<evidence type="ECO:0000313" key="2">
    <source>
        <dbReference type="Proteomes" id="UP000320404"/>
    </source>
</evidence>
<evidence type="ECO:0000313" key="1">
    <source>
        <dbReference type="EMBL" id="RZO77836.1"/>
    </source>
</evidence>
<dbReference type="InterPro" id="IPR029045">
    <property type="entry name" value="ClpP/crotonase-like_dom_sf"/>
</dbReference>
<comment type="caution">
    <text evidence="1">The sequence shown here is derived from an EMBL/GenBank/DDBJ whole genome shotgun (WGS) entry which is preliminary data.</text>
</comment>
<sequence length="71" mass="7394">MSDVVSYQLHGNIGVIAVNSPPVNALSQSVREGILNAVNQAQADASEAVVLRCEGRTFIAGADITEFGKPP</sequence>
<organism evidence="1 2">
    <name type="scientific">OM182 bacterium</name>
    <dbReference type="NCBI Taxonomy" id="2510334"/>
    <lineage>
        <taxon>Bacteria</taxon>
        <taxon>Pseudomonadati</taxon>
        <taxon>Pseudomonadota</taxon>
        <taxon>Gammaproteobacteria</taxon>
        <taxon>OMG group</taxon>
        <taxon>OM182 clade</taxon>
    </lineage>
</organism>
<dbReference type="Proteomes" id="UP000320404">
    <property type="component" value="Unassembled WGS sequence"/>
</dbReference>
<protein>
    <submittedName>
        <fullName evidence="1">3-hydroxyacyl-CoA dehydrogenase</fullName>
    </submittedName>
</protein>